<keyword evidence="2" id="KW-1185">Reference proteome</keyword>
<accession>A0A1H3DDX9</accession>
<evidence type="ECO:0000313" key="2">
    <source>
        <dbReference type="Proteomes" id="UP000198647"/>
    </source>
</evidence>
<gene>
    <name evidence="1" type="ORF">SAMN04488081_0920</name>
</gene>
<dbReference type="InterPro" id="IPR014871">
    <property type="entry name" value="dUTPase/dCTP_pyrophosphatase"/>
</dbReference>
<dbReference type="PIRSF" id="PIRSF030140">
    <property type="entry name" value="UCP030140"/>
    <property type="match status" value="1"/>
</dbReference>
<evidence type="ECO:0000313" key="1">
    <source>
        <dbReference type="EMBL" id="SDX64338.1"/>
    </source>
</evidence>
<dbReference type="Proteomes" id="UP000198647">
    <property type="component" value="Unassembled WGS sequence"/>
</dbReference>
<name>A0A1H3DDX9_9BACI</name>
<dbReference type="Gene3D" id="1.10.4010.10">
    <property type="entry name" value="Type II deoxyuridine triphosphatase"/>
    <property type="match status" value="1"/>
</dbReference>
<protein>
    <submittedName>
        <fullName evidence="1">Dimeric dUTPase, all-alpha-NTP-PPase (MazG) superfamily</fullName>
    </submittedName>
</protein>
<dbReference type="Pfam" id="PF08761">
    <property type="entry name" value="dUTPase_2"/>
    <property type="match status" value="1"/>
</dbReference>
<dbReference type="InterPro" id="IPR016947">
    <property type="entry name" value="UCP030140"/>
</dbReference>
<reference evidence="1 2" key="1">
    <citation type="submission" date="2016-10" db="EMBL/GenBank/DDBJ databases">
        <authorList>
            <person name="Varghese N."/>
            <person name="Submissions S."/>
        </authorList>
    </citation>
    <scope>NUCLEOTIDE SEQUENCE [LARGE SCALE GENOMIC DNA]</scope>
    <source>
        <strain evidence="1 2">DSM 20748</strain>
    </source>
</reference>
<dbReference type="SUPFAM" id="SSF101386">
    <property type="entry name" value="all-alpha NTP pyrophosphatases"/>
    <property type="match status" value="1"/>
</dbReference>
<dbReference type="EMBL" id="FNOS01000002">
    <property type="protein sequence ID" value="SDX64338.1"/>
    <property type="molecule type" value="Genomic_DNA"/>
</dbReference>
<dbReference type="CDD" id="cd11527">
    <property type="entry name" value="NTP-PPase_dUTPase"/>
    <property type="match status" value="1"/>
</dbReference>
<organism evidence="1 2">
    <name type="scientific">Salimicrobium album</name>
    <dbReference type="NCBI Taxonomy" id="50717"/>
    <lineage>
        <taxon>Bacteria</taxon>
        <taxon>Bacillati</taxon>
        <taxon>Bacillota</taxon>
        <taxon>Bacilli</taxon>
        <taxon>Bacillales</taxon>
        <taxon>Bacillaceae</taxon>
        <taxon>Salimicrobium</taxon>
    </lineage>
</organism>
<comment type="caution">
    <text evidence="1">The sequence shown here is derived from an EMBL/GenBank/DDBJ whole genome shotgun (WGS) entry which is preliminary data.</text>
</comment>
<sequence>MNLSKLYNIQGGLDYHIGKEKGFIEGENMDWKVLALHTEIGELANEWRGFKKWSNDQEPRREKMLEEYVDCLHFVLSIGLEKGYRLSYSNIASMKADSITEQFNALFRKVGDFSQFRTIGNYNTIFDLFLSLGEMLGFTEDEIEEAYLAKNKINHNRQLTGY</sequence>
<dbReference type="RefSeq" id="WP_093105948.1">
    <property type="nucleotide sequence ID" value="NZ_FNOS01000002.1"/>
</dbReference>
<proteinExistence type="predicted"/>